<gene>
    <name evidence="4" type="ORF">IAB46_05895</name>
</gene>
<comment type="caution">
    <text evidence="4">The sequence shown here is derived from an EMBL/GenBank/DDBJ whole genome shotgun (WGS) entry which is preliminary data.</text>
</comment>
<dbReference type="GO" id="GO:0046872">
    <property type="term" value="F:metal ion binding"/>
    <property type="evidence" value="ECO:0007669"/>
    <property type="project" value="UniProtKB-KW"/>
</dbReference>
<dbReference type="PANTHER" id="PTHR43808:SF17">
    <property type="entry name" value="PEPTIDASE M20"/>
    <property type="match status" value="1"/>
</dbReference>
<dbReference type="AlphaFoldDB" id="A0A9D1JQE6"/>
<keyword evidence="1" id="KW-0479">Metal-binding</keyword>
<protein>
    <submittedName>
        <fullName evidence="4">M20/M25/M40 family metallo-hydrolase</fullName>
    </submittedName>
</protein>
<feature type="domain" description="Peptidase M20 dimerisation" evidence="3">
    <location>
        <begin position="181"/>
        <end position="263"/>
    </location>
</feature>
<evidence type="ECO:0000313" key="4">
    <source>
        <dbReference type="EMBL" id="HIS47083.1"/>
    </source>
</evidence>
<name>A0A9D1JQE6_9FIRM</name>
<dbReference type="PANTHER" id="PTHR43808">
    <property type="entry name" value="ACETYLORNITHINE DEACETYLASE"/>
    <property type="match status" value="1"/>
</dbReference>
<reference evidence="4" key="1">
    <citation type="submission" date="2020-10" db="EMBL/GenBank/DDBJ databases">
        <authorList>
            <person name="Gilroy R."/>
        </authorList>
    </citation>
    <scope>NUCLEOTIDE SEQUENCE</scope>
    <source>
        <strain evidence="4">CHK178-757</strain>
    </source>
</reference>
<dbReference type="InterPro" id="IPR011650">
    <property type="entry name" value="Peptidase_M20_dimer"/>
</dbReference>
<dbReference type="EMBL" id="DVIT01000022">
    <property type="protein sequence ID" value="HIS47083.1"/>
    <property type="molecule type" value="Genomic_DNA"/>
</dbReference>
<sequence>MCLMTEGQLAYIKEHMQENIDLLAALGRIPAPPGREDKRAAFIKQWLEAAGAKGVYIDDAKNVIYPVGCEGGGPVVVIMAHMDIVFPDTQELPVYIENGKIYGPGIGDDTANLVQLLMSIKYVISQKLHPSCGVVFAANSCEEGLGNLKGSRAVTEAYKGRIKEFISFDGYVGYVTNRAVGSHRYKVTVKTQGGHSFVDFGNANAIYYLSSMIQMLYKKQVPKEAKTTYNVGTIQGGSTVNAIAEEASMLYEFRSESYTCLREMEDFFNAVIAAYVKMGIDVSVEVKGIRPCAMGVYEKRLEQFTMENKALVEAVTGRPCQVVSNSTDANIPLSMGIPANTLGTVQGGLPHTREEWVDLDSIEDGFKIAMGIIMRYFS</sequence>
<evidence type="ECO:0000313" key="5">
    <source>
        <dbReference type="Proteomes" id="UP000823927"/>
    </source>
</evidence>
<keyword evidence="2" id="KW-0378">Hydrolase</keyword>
<dbReference type="GO" id="GO:0016787">
    <property type="term" value="F:hydrolase activity"/>
    <property type="evidence" value="ECO:0007669"/>
    <property type="project" value="UniProtKB-KW"/>
</dbReference>
<accession>A0A9D1JQE6</accession>
<dbReference type="Gene3D" id="3.30.70.360">
    <property type="match status" value="1"/>
</dbReference>
<dbReference type="Gene3D" id="3.40.630.10">
    <property type="entry name" value="Zn peptidases"/>
    <property type="match status" value="1"/>
</dbReference>
<dbReference type="SUPFAM" id="SSF55031">
    <property type="entry name" value="Bacterial exopeptidase dimerisation domain"/>
    <property type="match status" value="1"/>
</dbReference>
<evidence type="ECO:0000256" key="1">
    <source>
        <dbReference type="ARBA" id="ARBA00022723"/>
    </source>
</evidence>
<proteinExistence type="predicted"/>
<dbReference type="InterPro" id="IPR036264">
    <property type="entry name" value="Bact_exopeptidase_dim_dom"/>
</dbReference>
<evidence type="ECO:0000256" key="2">
    <source>
        <dbReference type="ARBA" id="ARBA00022801"/>
    </source>
</evidence>
<organism evidence="4 5">
    <name type="scientific">Candidatus Scybalocola faecigallinarum</name>
    <dbReference type="NCBI Taxonomy" id="2840941"/>
    <lineage>
        <taxon>Bacteria</taxon>
        <taxon>Bacillati</taxon>
        <taxon>Bacillota</taxon>
        <taxon>Clostridia</taxon>
        <taxon>Lachnospirales</taxon>
        <taxon>Lachnospiraceae</taxon>
        <taxon>Lachnospiraceae incertae sedis</taxon>
        <taxon>Candidatus Scybalocola (ex Gilroy et al. 2021)</taxon>
    </lineage>
</organism>
<dbReference type="Pfam" id="PF07687">
    <property type="entry name" value="M20_dimer"/>
    <property type="match status" value="1"/>
</dbReference>
<evidence type="ECO:0000259" key="3">
    <source>
        <dbReference type="Pfam" id="PF07687"/>
    </source>
</evidence>
<dbReference type="InterPro" id="IPR050072">
    <property type="entry name" value="Peptidase_M20A"/>
</dbReference>
<dbReference type="Proteomes" id="UP000823927">
    <property type="component" value="Unassembled WGS sequence"/>
</dbReference>
<dbReference type="SUPFAM" id="SSF53187">
    <property type="entry name" value="Zn-dependent exopeptidases"/>
    <property type="match status" value="1"/>
</dbReference>
<dbReference type="InterPro" id="IPR002933">
    <property type="entry name" value="Peptidase_M20"/>
</dbReference>
<reference evidence="4" key="2">
    <citation type="journal article" date="2021" name="PeerJ">
        <title>Extensive microbial diversity within the chicken gut microbiome revealed by metagenomics and culture.</title>
        <authorList>
            <person name="Gilroy R."/>
            <person name="Ravi A."/>
            <person name="Getino M."/>
            <person name="Pursley I."/>
            <person name="Horton D.L."/>
            <person name="Alikhan N.F."/>
            <person name="Baker D."/>
            <person name="Gharbi K."/>
            <person name="Hall N."/>
            <person name="Watson M."/>
            <person name="Adriaenssens E.M."/>
            <person name="Foster-Nyarko E."/>
            <person name="Jarju S."/>
            <person name="Secka A."/>
            <person name="Antonio M."/>
            <person name="Oren A."/>
            <person name="Chaudhuri R.R."/>
            <person name="La Ragione R."/>
            <person name="Hildebrand F."/>
            <person name="Pallen M.J."/>
        </authorList>
    </citation>
    <scope>NUCLEOTIDE SEQUENCE</scope>
    <source>
        <strain evidence="4">CHK178-757</strain>
    </source>
</reference>
<dbReference type="Pfam" id="PF01546">
    <property type="entry name" value="Peptidase_M20"/>
    <property type="match status" value="1"/>
</dbReference>